<name>A0A918WRT0_STRCJ</name>
<organism evidence="1 2">
    <name type="scientific">Streptomyces cinnamoneus</name>
    <name type="common">Streptoverticillium cinnamoneum</name>
    <dbReference type="NCBI Taxonomy" id="53446"/>
    <lineage>
        <taxon>Bacteria</taxon>
        <taxon>Bacillati</taxon>
        <taxon>Actinomycetota</taxon>
        <taxon>Actinomycetes</taxon>
        <taxon>Kitasatosporales</taxon>
        <taxon>Streptomycetaceae</taxon>
        <taxon>Streptomyces</taxon>
        <taxon>Streptomyces cinnamoneus group</taxon>
    </lineage>
</organism>
<sequence length="49" mass="5319">MSASARTRPLPAARRTADPFDHSYDAPFHSSPLHSICQATILIASLRAL</sequence>
<dbReference type="EMBL" id="BMVB01000058">
    <property type="protein sequence ID" value="GHC75301.1"/>
    <property type="molecule type" value="Genomic_DNA"/>
</dbReference>
<dbReference type="Proteomes" id="UP000646244">
    <property type="component" value="Unassembled WGS sequence"/>
</dbReference>
<reference evidence="1" key="1">
    <citation type="journal article" date="2014" name="Int. J. Syst. Evol. Microbiol.">
        <title>Complete genome sequence of Corynebacterium casei LMG S-19264T (=DSM 44701T), isolated from a smear-ripened cheese.</title>
        <authorList>
            <consortium name="US DOE Joint Genome Institute (JGI-PGF)"/>
            <person name="Walter F."/>
            <person name="Albersmeier A."/>
            <person name="Kalinowski J."/>
            <person name="Ruckert C."/>
        </authorList>
    </citation>
    <scope>NUCLEOTIDE SEQUENCE</scope>
    <source>
        <strain evidence="1">JCM 4633</strain>
    </source>
</reference>
<accession>A0A918WRT0</accession>
<reference evidence="1" key="2">
    <citation type="submission" date="2020-09" db="EMBL/GenBank/DDBJ databases">
        <authorList>
            <person name="Sun Q."/>
            <person name="Ohkuma M."/>
        </authorList>
    </citation>
    <scope>NUCLEOTIDE SEQUENCE</scope>
    <source>
        <strain evidence="1">JCM 4633</strain>
    </source>
</reference>
<evidence type="ECO:0000313" key="2">
    <source>
        <dbReference type="Proteomes" id="UP000646244"/>
    </source>
</evidence>
<evidence type="ECO:0000313" key="1">
    <source>
        <dbReference type="EMBL" id="GHC75301.1"/>
    </source>
</evidence>
<gene>
    <name evidence="1" type="ORF">GCM10010507_63260</name>
</gene>
<proteinExistence type="predicted"/>
<comment type="caution">
    <text evidence="1">The sequence shown here is derived from an EMBL/GenBank/DDBJ whole genome shotgun (WGS) entry which is preliminary data.</text>
</comment>
<protein>
    <submittedName>
        <fullName evidence="1">Uncharacterized protein</fullName>
    </submittedName>
</protein>
<dbReference type="AlphaFoldDB" id="A0A918WRT0"/>